<reference evidence="3" key="1">
    <citation type="journal article" date="2020" name="Nature">
        <title>Giant virus diversity and host interactions through global metagenomics.</title>
        <authorList>
            <person name="Schulz F."/>
            <person name="Roux S."/>
            <person name="Paez-Espino D."/>
            <person name="Jungbluth S."/>
            <person name="Walsh D.A."/>
            <person name="Denef V.J."/>
            <person name="McMahon K.D."/>
            <person name="Konstantinidis K.T."/>
            <person name="Eloe-Fadrosh E.A."/>
            <person name="Kyrpides N.C."/>
            <person name="Woyke T."/>
        </authorList>
    </citation>
    <scope>NUCLEOTIDE SEQUENCE</scope>
    <source>
        <strain evidence="3">GVMAG-S-1091796-13</strain>
    </source>
</reference>
<sequence>MSALNFLNKTFSNITLDNKTNDKKNNEKTNKKMDEKNNEKTNKKMDEKMDEKNNEKTNKKMDEKKVIKFNHGVMIKLTKGIYKGYNGYVLEYYPDTVDIKFEKTARIVRLEKQMVEIRDKKVIVKRGEYKNSIGEMIAINKARLNIHIDALNKKISKHMVSNNGIMEERNVLVSDVFYHDIMLKNGTIINVIKITDELISGYDKKSNVVSFKESDIAKYLPGFKINQRKDEIKSECNNEDIFISDEIIEEEEQQQGDEEKEKDEVEIMGYETNIDNGTNEDQNKDENEKPDEIEFKASFKDMERCEFVSQKLSKGETEVMNNIDKVIKLLNYPDDIINRYSLMEKIIDTVKVMKSELQKININSWKKSDMKYIVLYLIIVEIIRKRESYIAYNTFTNQIDKLFKIGYFTKSDIMGSCFMITEKDNTNIMNTCFGLIVLSEDISKKMRESYKNSNYLEIIITMIENCGKILQEWYGKIDIKGYKKVDVKIYNVADGKRNKDYPKYFLTTNDILSGNIPKTSKKIVWGPQSEYLVNIWKTELNKKMMSCDNIEKKSIYEYVINNFDNAPFMRDYTPSNETEKVKYKELMKTFVKFVYQLREYVDVKKSEKMCKLDEINKQKEKINKKRSEMSELRGLEEDFDNIELKVSNKKIKI</sequence>
<evidence type="ECO:0000256" key="2">
    <source>
        <dbReference type="SAM" id="MobiDB-lite"/>
    </source>
</evidence>
<protein>
    <recommendedName>
        <fullName evidence="4">KOW domain-containing protein</fullName>
    </recommendedName>
</protein>
<keyword evidence="1" id="KW-0175">Coiled coil</keyword>
<feature type="compositionally biased region" description="Basic and acidic residues" evidence="2">
    <location>
        <begin position="19"/>
        <end position="58"/>
    </location>
</feature>
<evidence type="ECO:0008006" key="4">
    <source>
        <dbReference type="Google" id="ProtNLM"/>
    </source>
</evidence>
<accession>A0A6C0AN44</accession>
<evidence type="ECO:0000313" key="3">
    <source>
        <dbReference type="EMBL" id="QHS80781.1"/>
    </source>
</evidence>
<evidence type="ECO:0000256" key="1">
    <source>
        <dbReference type="SAM" id="Coils"/>
    </source>
</evidence>
<organism evidence="3">
    <name type="scientific">viral metagenome</name>
    <dbReference type="NCBI Taxonomy" id="1070528"/>
    <lineage>
        <taxon>unclassified sequences</taxon>
        <taxon>metagenomes</taxon>
        <taxon>organismal metagenomes</taxon>
    </lineage>
</organism>
<feature type="region of interest" description="Disordered" evidence="2">
    <location>
        <begin position="16"/>
        <end position="58"/>
    </location>
</feature>
<feature type="coiled-coil region" evidence="1">
    <location>
        <begin position="605"/>
        <end position="652"/>
    </location>
</feature>
<proteinExistence type="predicted"/>
<dbReference type="AlphaFoldDB" id="A0A6C0AN44"/>
<dbReference type="EMBL" id="MN740719">
    <property type="protein sequence ID" value="QHS80781.1"/>
    <property type="molecule type" value="Genomic_DNA"/>
</dbReference>
<name>A0A6C0AN44_9ZZZZ</name>